<accession>A0A3N4JKF8</accession>
<dbReference type="EMBL" id="ML120406">
    <property type="protein sequence ID" value="RPA97211.1"/>
    <property type="molecule type" value="Genomic_DNA"/>
</dbReference>
<evidence type="ECO:0000256" key="5">
    <source>
        <dbReference type="ARBA" id="ARBA00023136"/>
    </source>
</evidence>
<keyword evidence="3 7" id="KW-0812">Transmembrane</keyword>
<dbReference type="InterPro" id="IPR005829">
    <property type="entry name" value="Sugar_transporter_CS"/>
</dbReference>
<sequence>MSQPRTPPGQPEINSYASPEAFESEKSTILDDSLALSHVKRLPRSPSSESNYLEWNTPPEALYADPEQLPSSVTCYTDPFTWSRGQKNAIMVLACFSTGMSAYAAGAYTSGIDQMMEEWNVSRLALLVGVTAFTTGFAVAPLVLAPLSEVYGRRYVYLITFGLFNVCHLSSALCHSYPGMLVARFFLGVGGSTFGTVVGGIISDIFHAPDRGFPMAFFSMFGLSFTGVGPLASGVIAENLSWRWIHWIQLILNVVLMAIAFIVLKETRGSVLLSDKANALNKFLDEMGVQGSRWKVKADEERESFALMVKVSLTRPFRLLITESVVFWFSCWVSFAWGVLYLFLQGVPLVFVENHGFTVAQVGYVFTGMFAGGVLALCCNAVIEIGTKKYFSSPTPNPEARLYSACTIGCLLPIGMFWFGWTSFPSQHWILPTMAVGCATMGIYSVYLAVFNYLADTYHRYASSALAAQSFCRNFLAGGFPLITNMMYHRMGFAGASSFLGGIGALLAIVPWVLVFYGTKIRARSQFAKEIMNT</sequence>
<feature type="transmembrane region" description="Helical" evidence="7">
    <location>
        <begin position="185"/>
        <end position="206"/>
    </location>
</feature>
<dbReference type="PANTHER" id="PTHR23502">
    <property type="entry name" value="MAJOR FACILITATOR SUPERFAMILY"/>
    <property type="match status" value="1"/>
</dbReference>
<organism evidence="9 10">
    <name type="scientific">Choiromyces venosus 120613-1</name>
    <dbReference type="NCBI Taxonomy" id="1336337"/>
    <lineage>
        <taxon>Eukaryota</taxon>
        <taxon>Fungi</taxon>
        <taxon>Dikarya</taxon>
        <taxon>Ascomycota</taxon>
        <taxon>Pezizomycotina</taxon>
        <taxon>Pezizomycetes</taxon>
        <taxon>Pezizales</taxon>
        <taxon>Tuberaceae</taxon>
        <taxon>Choiromyces</taxon>
    </lineage>
</organism>
<evidence type="ECO:0000256" key="1">
    <source>
        <dbReference type="ARBA" id="ARBA00004141"/>
    </source>
</evidence>
<dbReference type="SUPFAM" id="SSF103473">
    <property type="entry name" value="MFS general substrate transporter"/>
    <property type="match status" value="1"/>
</dbReference>
<dbReference type="PANTHER" id="PTHR23502:SF134">
    <property type="entry name" value="MAJOR FACILITATOR SUPERFAMILY (MFS) PROFILE DOMAIN-CONTAINING PROTEIN-RELATED"/>
    <property type="match status" value="1"/>
</dbReference>
<feature type="transmembrane region" description="Helical" evidence="7">
    <location>
        <begin position="325"/>
        <end position="344"/>
    </location>
</feature>
<dbReference type="OrthoDB" id="6770063at2759"/>
<feature type="transmembrane region" description="Helical" evidence="7">
    <location>
        <begin position="433"/>
        <end position="454"/>
    </location>
</feature>
<feature type="transmembrane region" description="Helical" evidence="7">
    <location>
        <begin position="213"/>
        <end position="232"/>
    </location>
</feature>
<name>A0A3N4JKF8_9PEZI</name>
<dbReference type="GO" id="GO:0022857">
    <property type="term" value="F:transmembrane transporter activity"/>
    <property type="evidence" value="ECO:0007669"/>
    <property type="project" value="InterPro"/>
</dbReference>
<evidence type="ECO:0000256" key="4">
    <source>
        <dbReference type="ARBA" id="ARBA00022989"/>
    </source>
</evidence>
<keyword evidence="4 7" id="KW-1133">Transmembrane helix</keyword>
<feature type="transmembrane region" description="Helical" evidence="7">
    <location>
        <begin position="155"/>
        <end position="173"/>
    </location>
</feature>
<proteinExistence type="inferred from homology"/>
<evidence type="ECO:0000256" key="6">
    <source>
        <dbReference type="SAM" id="MobiDB-lite"/>
    </source>
</evidence>
<keyword evidence="10" id="KW-1185">Reference proteome</keyword>
<feature type="transmembrane region" description="Helical" evidence="7">
    <location>
        <begin position="402"/>
        <end position="421"/>
    </location>
</feature>
<reference evidence="9 10" key="1">
    <citation type="journal article" date="2018" name="Nat. Ecol. Evol.">
        <title>Pezizomycetes genomes reveal the molecular basis of ectomycorrhizal truffle lifestyle.</title>
        <authorList>
            <person name="Murat C."/>
            <person name="Payen T."/>
            <person name="Noel B."/>
            <person name="Kuo A."/>
            <person name="Morin E."/>
            <person name="Chen J."/>
            <person name="Kohler A."/>
            <person name="Krizsan K."/>
            <person name="Balestrini R."/>
            <person name="Da Silva C."/>
            <person name="Montanini B."/>
            <person name="Hainaut M."/>
            <person name="Levati E."/>
            <person name="Barry K.W."/>
            <person name="Belfiori B."/>
            <person name="Cichocki N."/>
            <person name="Clum A."/>
            <person name="Dockter R.B."/>
            <person name="Fauchery L."/>
            <person name="Guy J."/>
            <person name="Iotti M."/>
            <person name="Le Tacon F."/>
            <person name="Lindquist E.A."/>
            <person name="Lipzen A."/>
            <person name="Malagnac F."/>
            <person name="Mello A."/>
            <person name="Molinier V."/>
            <person name="Miyauchi S."/>
            <person name="Poulain J."/>
            <person name="Riccioni C."/>
            <person name="Rubini A."/>
            <person name="Sitrit Y."/>
            <person name="Splivallo R."/>
            <person name="Traeger S."/>
            <person name="Wang M."/>
            <person name="Zifcakova L."/>
            <person name="Wipf D."/>
            <person name="Zambonelli A."/>
            <person name="Paolocci F."/>
            <person name="Nowrousian M."/>
            <person name="Ottonello S."/>
            <person name="Baldrian P."/>
            <person name="Spatafora J.W."/>
            <person name="Henrissat B."/>
            <person name="Nagy L.G."/>
            <person name="Aury J.M."/>
            <person name="Wincker P."/>
            <person name="Grigoriev I.V."/>
            <person name="Bonfante P."/>
            <person name="Martin F.M."/>
        </authorList>
    </citation>
    <scope>NUCLEOTIDE SEQUENCE [LARGE SCALE GENOMIC DNA]</scope>
    <source>
        <strain evidence="9 10">120613-1</strain>
    </source>
</reference>
<dbReference type="AlphaFoldDB" id="A0A3N4JKF8"/>
<feature type="transmembrane region" description="Helical" evidence="7">
    <location>
        <begin position="364"/>
        <end position="382"/>
    </location>
</feature>
<dbReference type="InterPro" id="IPR011701">
    <property type="entry name" value="MFS"/>
</dbReference>
<feature type="domain" description="Major facilitator superfamily (MFS) profile" evidence="8">
    <location>
        <begin position="90"/>
        <end position="520"/>
    </location>
</feature>
<keyword evidence="5 7" id="KW-0472">Membrane</keyword>
<dbReference type="FunFam" id="1.20.1250.20:FF:000082">
    <property type="entry name" value="MFS multidrug transporter, putative"/>
    <property type="match status" value="1"/>
</dbReference>
<dbReference type="InterPro" id="IPR020846">
    <property type="entry name" value="MFS_dom"/>
</dbReference>
<evidence type="ECO:0000259" key="8">
    <source>
        <dbReference type="PROSITE" id="PS50850"/>
    </source>
</evidence>
<dbReference type="Pfam" id="PF07690">
    <property type="entry name" value="MFS_1"/>
    <property type="match status" value="1"/>
</dbReference>
<dbReference type="PROSITE" id="PS50850">
    <property type="entry name" value="MFS"/>
    <property type="match status" value="1"/>
</dbReference>
<feature type="region of interest" description="Disordered" evidence="6">
    <location>
        <begin position="1"/>
        <end position="25"/>
    </location>
</feature>
<feature type="transmembrane region" description="Helical" evidence="7">
    <location>
        <begin position="89"/>
        <end position="109"/>
    </location>
</feature>
<evidence type="ECO:0000313" key="10">
    <source>
        <dbReference type="Proteomes" id="UP000276215"/>
    </source>
</evidence>
<protein>
    <submittedName>
        <fullName evidence="9">MFS general substrate transporter</fullName>
    </submittedName>
</protein>
<dbReference type="InterPro" id="IPR036259">
    <property type="entry name" value="MFS_trans_sf"/>
</dbReference>
<dbReference type="GO" id="GO:0005886">
    <property type="term" value="C:plasma membrane"/>
    <property type="evidence" value="ECO:0007669"/>
    <property type="project" value="TreeGrafter"/>
</dbReference>
<dbReference type="Gene3D" id="1.20.1250.20">
    <property type="entry name" value="MFS general substrate transporter like domains"/>
    <property type="match status" value="1"/>
</dbReference>
<feature type="compositionally biased region" description="Pro residues" evidence="6">
    <location>
        <begin position="1"/>
        <end position="10"/>
    </location>
</feature>
<feature type="transmembrane region" description="Helical" evidence="7">
    <location>
        <begin position="244"/>
        <end position="264"/>
    </location>
</feature>
<dbReference type="GO" id="GO:0042908">
    <property type="term" value="P:xenobiotic transport"/>
    <property type="evidence" value="ECO:0007669"/>
    <property type="project" value="UniProtKB-ARBA"/>
</dbReference>
<evidence type="ECO:0000256" key="7">
    <source>
        <dbReference type="SAM" id="Phobius"/>
    </source>
</evidence>
<dbReference type="GO" id="GO:0140115">
    <property type="term" value="P:export across plasma membrane"/>
    <property type="evidence" value="ECO:0007669"/>
    <property type="project" value="UniProtKB-ARBA"/>
</dbReference>
<dbReference type="Proteomes" id="UP000276215">
    <property type="component" value="Unassembled WGS sequence"/>
</dbReference>
<dbReference type="STRING" id="1336337.A0A3N4JKF8"/>
<evidence type="ECO:0000313" key="9">
    <source>
        <dbReference type="EMBL" id="RPA97211.1"/>
    </source>
</evidence>
<dbReference type="PROSITE" id="PS00216">
    <property type="entry name" value="SUGAR_TRANSPORT_1"/>
    <property type="match status" value="1"/>
</dbReference>
<evidence type="ECO:0000256" key="3">
    <source>
        <dbReference type="ARBA" id="ARBA00022692"/>
    </source>
</evidence>
<evidence type="ECO:0000256" key="2">
    <source>
        <dbReference type="ARBA" id="ARBA00008335"/>
    </source>
</evidence>
<feature type="transmembrane region" description="Helical" evidence="7">
    <location>
        <begin position="121"/>
        <end position="143"/>
    </location>
</feature>
<comment type="similarity">
    <text evidence="2">Belongs to the major facilitator superfamily.</text>
</comment>
<comment type="subcellular location">
    <subcellularLocation>
        <location evidence="1">Membrane</location>
        <topology evidence="1">Multi-pass membrane protein</topology>
    </subcellularLocation>
</comment>
<gene>
    <name evidence="9" type="ORF">L873DRAFT_1844931</name>
</gene>
<feature type="transmembrane region" description="Helical" evidence="7">
    <location>
        <begin position="494"/>
        <end position="517"/>
    </location>
</feature>
<feature type="transmembrane region" description="Helical" evidence="7">
    <location>
        <begin position="466"/>
        <end position="488"/>
    </location>
</feature>